<accession>A0ACB0IQC1</accession>
<keyword evidence="2" id="KW-1185">Reference proteome</keyword>
<gene>
    <name evidence="1" type="ORF">MILVUS5_LOCUS5310</name>
</gene>
<dbReference type="EMBL" id="CASHSV030000002">
    <property type="protein sequence ID" value="CAJ2634387.1"/>
    <property type="molecule type" value="Genomic_DNA"/>
</dbReference>
<organism evidence="1 2">
    <name type="scientific">Trifolium pratense</name>
    <name type="common">Red clover</name>
    <dbReference type="NCBI Taxonomy" id="57577"/>
    <lineage>
        <taxon>Eukaryota</taxon>
        <taxon>Viridiplantae</taxon>
        <taxon>Streptophyta</taxon>
        <taxon>Embryophyta</taxon>
        <taxon>Tracheophyta</taxon>
        <taxon>Spermatophyta</taxon>
        <taxon>Magnoliopsida</taxon>
        <taxon>eudicotyledons</taxon>
        <taxon>Gunneridae</taxon>
        <taxon>Pentapetalae</taxon>
        <taxon>rosids</taxon>
        <taxon>fabids</taxon>
        <taxon>Fabales</taxon>
        <taxon>Fabaceae</taxon>
        <taxon>Papilionoideae</taxon>
        <taxon>50 kb inversion clade</taxon>
        <taxon>NPAAA clade</taxon>
        <taxon>Hologalegina</taxon>
        <taxon>IRL clade</taxon>
        <taxon>Trifolieae</taxon>
        <taxon>Trifolium</taxon>
    </lineage>
</organism>
<sequence>MLNICYRHFCVDGSRGVEVDIFVASKLIGENFLLPPLHLNFFFCNFFSLISGTLCLSHVFP</sequence>
<reference evidence="1" key="1">
    <citation type="submission" date="2023-10" db="EMBL/GenBank/DDBJ databases">
        <authorList>
            <person name="Rodriguez Cubillos JULIANA M."/>
            <person name="De Vega J."/>
        </authorList>
    </citation>
    <scope>NUCLEOTIDE SEQUENCE</scope>
</reference>
<evidence type="ECO:0000313" key="1">
    <source>
        <dbReference type="EMBL" id="CAJ2634387.1"/>
    </source>
</evidence>
<protein>
    <submittedName>
        <fullName evidence="1">Uncharacterized protein</fullName>
    </submittedName>
</protein>
<name>A0ACB0IQC1_TRIPR</name>
<evidence type="ECO:0000313" key="2">
    <source>
        <dbReference type="Proteomes" id="UP001177021"/>
    </source>
</evidence>
<comment type="caution">
    <text evidence="1">The sequence shown here is derived from an EMBL/GenBank/DDBJ whole genome shotgun (WGS) entry which is preliminary data.</text>
</comment>
<proteinExistence type="predicted"/>
<dbReference type="Proteomes" id="UP001177021">
    <property type="component" value="Unassembled WGS sequence"/>
</dbReference>